<gene>
    <name evidence="2" type="ORF">ABIV_0214</name>
    <name evidence="3" type="ORF">CRV05_09440</name>
</gene>
<feature type="transmembrane region" description="Helical" evidence="1">
    <location>
        <begin position="607"/>
        <end position="625"/>
    </location>
</feature>
<evidence type="ECO:0000313" key="5">
    <source>
        <dbReference type="Proteomes" id="UP000289193"/>
    </source>
</evidence>
<organism evidence="3 5">
    <name type="scientific">Halarcobacter bivalviorum</name>
    <dbReference type="NCBI Taxonomy" id="663364"/>
    <lineage>
        <taxon>Bacteria</taxon>
        <taxon>Pseudomonadati</taxon>
        <taxon>Campylobacterota</taxon>
        <taxon>Epsilonproteobacteria</taxon>
        <taxon>Campylobacterales</taxon>
        <taxon>Arcobacteraceae</taxon>
        <taxon>Halarcobacter</taxon>
    </lineage>
</organism>
<name>A0AAX2A846_9BACT</name>
<dbReference type="EMBL" id="CP031217">
    <property type="protein sequence ID" value="AXH11253.1"/>
    <property type="molecule type" value="Genomic_DNA"/>
</dbReference>
<feature type="transmembrane region" description="Helical" evidence="1">
    <location>
        <begin position="210"/>
        <end position="227"/>
    </location>
</feature>
<dbReference type="Proteomes" id="UP000289193">
    <property type="component" value="Unassembled WGS sequence"/>
</dbReference>
<evidence type="ECO:0000313" key="3">
    <source>
        <dbReference type="EMBL" id="RXK09523.1"/>
    </source>
</evidence>
<proteinExistence type="predicted"/>
<dbReference type="Proteomes" id="UP000253850">
    <property type="component" value="Chromosome"/>
</dbReference>
<feature type="transmembrane region" description="Helical" evidence="1">
    <location>
        <begin position="660"/>
        <end position="681"/>
    </location>
</feature>
<keyword evidence="1" id="KW-1133">Transmembrane helix</keyword>
<reference evidence="2 4" key="2">
    <citation type="submission" date="2018-07" db="EMBL/GenBank/DDBJ databases">
        <title>Complete genome of the Arcobacter bivalviorum type strain LMG 26154.</title>
        <authorList>
            <person name="Miller W.G."/>
            <person name="Yee E."/>
            <person name="Bono J.L."/>
        </authorList>
    </citation>
    <scope>NUCLEOTIDE SEQUENCE [LARGE SCALE GENOMIC DNA]</scope>
    <source>
        <strain evidence="2 4">LMG 26154</strain>
    </source>
</reference>
<protein>
    <submittedName>
        <fullName evidence="2">Membrane protein</fullName>
    </submittedName>
</protein>
<dbReference type="EMBL" id="PDKM01000005">
    <property type="protein sequence ID" value="RXK09523.1"/>
    <property type="molecule type" value="Genomic_DNA"/>
</dbReference>
<evidence type="ECO:0000313" key="2">
    <source>
        <dbReference type="EMBL" id="AXH11253.1"/>
    </source>
</evidence>
<dbReference type="SUPFAM" id="SSF82866">
    <property type="entry name" value="Multidrug efflux transporter AcrB transmembrane domain"/>
    <property type="match status" value="2"/>
</dbReference>
<feature type="transmembrane region" description="Helical" evidence="1">
    <location>
        <begin position="365"/>
        <end position="384"/>
    </location>
</feature>
<reference evidence="3 5" key="1">
    <citation type="submission" date="2017-10" db="EMBL/GenBank/DDBJ databases">
        <title>Genomics of the genus Arcobacter.</title>
        <authorList>
            <person name="Perez-Cataluna A."/>
            <person name="Figueras M.J."/>
        </authorList>
    </citation>
    <scope>NUCLEOTIDE SEQUENCE [LARGE SCALE GENOMIC DNA]</scope>
    <source>
        <strain evidence="3 5">CECT 7835</strain>
    </source>
</reference>
<keyword evidence="1" id="KW-0812">Transmembrane</keyword>
<dbReference type="RefSeq" id="WP_114838139.1">
    <property type="nucleotide sequence ID" value="NZ_CP031217.1"/>
</dbReference>
<evidence type="ECO:0000256" key="1">
    <source>
        <dbReference type="SAM" id="Phobius"/>
    </source>
</evidence>
<dbReference type="KEGG" id="hbv:ABIV_0214"/>
<sequence length="688" mass="80588">MSKLIKLSNFFIFSFALLLLFLTNNYSNISNSILAVLPDSKDKQILQAYSKYYDSKTLFVSFENLPKELISKVEQELQTIKEIKKESFYNNSLFEYKNKNQLLLNNLNEEKLKNIDIKKELQIIQDSLLNSFFPFIVNKYDPLNLFIKKEQNQQIKDIRVYKINKEINNLNSYKKLYKKIQLLEKRYPELKIFSTIFYFVENSQAIKEDVNKIIILAFLILLTLYLFILRNISLLLNTLTTLATSAIISTIVVTTLFSEVSIFVLVFGLSISTVAIDYMFHHYMHGYYVEKKRFNKEVFFGFFTTFIAFFIISFVSFPLIKQLAIFTIVSLLISYLHFSFLYPKIAFSFREKGFKKSFDFNINKFYILSFSTILIAISLFTITFDTNLRNLDYQNEKLDRLNIYFKEKLKHTTTIPILIETTTIDDLMKKYKIIKKELPSLNSSLDLLISNSKFEEKKSLLENKEFRALKEKLIKESITLGFKKEYFQEAYTIEEKPSYSFEKLKELHINFFKYKNKYYLFINIETSSYEVIKEYEFIKALSMNLLFKDSLNKVKNEILILGVISLSLIVLLILFIAKKESLFALCFLLFPLAMILTYSFFTAFNILHLFMIFVILALSIDYAIYSSKGLDINTRKAILYSLLSTFAGFGVLVFSKINSLYSIGIVATIGVLAISFLLIFLKRSSNEN</sequence>
<dbReference type="AlphaFoldDB" id="A0AAX2A846"/>
<feature type="transmembrane region" description="Helical" evidence="1">
    <location>
        <begin position="323"/>
        <end position="345"/>
    </location>
</feature>
<feature type="transmembrane region" description="Helical" evidence="1">
    <location>
        <begin position="582"/>
        <end position="601"/>
    </location>
</feature>
<accession>A0AAX2A846</accession>
<keyword evidence="5" id="KW-1185">Reference proteome</keyword>
<feature type="transmembrane region" description="Helical" evidence="1">
    <location>
        <begin position="637"/>
        <end position="654"/>
    </location>
</feature>
<keyword evidence="1" id="KW-0472">Membrane</keyword>
<evidence type="ECO:0000313" key="4">
    <source>
        <dbReference type="Proteomes" id="UP000253850"/>
    </source>
</evidence>
<feature type="transmembrane region" description="Helical" evidence="1">
    <location>
        <begin position="298"/>
        <end position="317"/>
    </location>
</feature>
<feature type="transmembrane region" description="Helical" evidence="1">
    <location>
        <begin position="558"/>
        <end position="577"/>
    </location>
</feature>